<proteinExistence type="predicted"/>
<reference evidence="2" key="3">
    <citation type="submission" date="2016-06" db="UniProtKB">
        <authorList>
            <consortium name="WormBaseParasite"/>
        </authorList>
    </citation>
    <scope>IDENTIFICATION</scope>
</reference>
<name>A0A183C680_GLOPA</name>
<reference evidence="1" key="1">
    <citation type="submission" date="2013-12" db="EMBL/GenBank/DDBJ databases">
        <authorList>
            <person name="Aslett M."/>
        </authorList>
    </citation>
    <scope>NUCLEOTIDE SEQUENCE [LARGE SCALE GENOMIC DNA]</scope>
    <source>
        <strain evidence="1">Lindley</strain>
    </source>
</reference>
<sequence>MASEDCFIVDAFVNTSEPVNFIIRLLYSSFDGISPFELTNNWTGERLTFRQIDKYNWLLVRCPIVREEDKWAKWEKEAIQWKLYPPEWNYITVNFQDSDIGDGMVETNEGPSEEEPAE</sequence>
<accession>A0A183C680</accession>
<evidence type="ECO:0000313" key="1">
    <source>
        <dbReference type="Proteomes" id="UP000050741"/>
    </source>
</evidence>
<dbReference type="WBParaSite" id="GPLIN_000837500">
    <property type="protein sequence ID" value="GPLIN_000837500"/>
    <property type="gene ID" value="GPLIN_000837500"/>
</dbReference>
<reference evidence="1" key="2">
    <citation type="submission" date="2014-05" db="EMBL/GenBank/DDBJ databases">
        <title>The genome and life-stage specific transcriptomes of Globodera pallida elucidate key aspects of plant parasitism by a cyst nematode.</title>
        <authorList>
            <person name="Cotton J.A."/>
            <person name="Lilley C.J."/>
            <person name="Jones L.M."/>
            <person name="Kikuchi T."/>
            <person name="Reid A.J."/>
            <person name="Thorpe P."/>
            <person name="Tsai I.J."/>
            <person name="Beasley H."/>
            <person name="Blok V."/>
            <person name="Cock P.J.A."/>
            <person name="Van den Akker S.E."/>
            <person name="Holroyd N."/>
            <person name="Hunt M."/>
            <person name="Mantelin S."/>
            <person name="Naghra H."/>
            <person name="Pain A."/>
            <person name="Palomares-Rius J.E."/>
            <person name="Zarowiecki M."/>
            <person name="Berriman M."/>
            <person name="Jones J.T."/>
            <person name="Urwin P.E."/>
        </authorList>
    </citation>
    <scope>NUCLEOTIDE SEQUENCE [LARGE SCALE GENOMIC DNA]</scope>
    <source>
        <strain evidence="1">Lindley</strain>
    </source>
</reference>
<protein>
    <submittedName>
        <fullName evidence="2">Uncharacterized protein</fullName>
    </submittedName>
</protein>
<dbReference type="Proteomes" id="UP000050741">
    <property type="component" value="Unassembled WGS sequence"/>
</dbReference>
<organism evidence="1 2">
    <name type="scientific">Globodera pallida</name>
    <name type="common">Potato cyst nematode worm</name>
    <name type="synonym">Heterodera pallida</name>
    <dbReference type="NCBI Taxonomy" id="36090"/>
    <lineage>
        <taxon>Eukaryota</taxon>
        <taxon>Metazoa</taxon>
        <taxon>Ecdysozoa</taxon>
        <taxon>Nematoda</taxon>
        <taxon>Chromadorea</taxon>
        <taxon>Rhabditida</taxon>
        <taxon>Tylenchina</taxon>
        <taxon>Tylenchomorpha</taxon>
        <taxon>Tylenchoidea</taxon>
        <taxon>Heteroderidae</taxon>
        <taxon>Heteroderinae</taxon>
        <taxon>Globodera</taxon>
    </lineage>
</organism>
<evidence type="ECO:0000313" key="2">
    <source>
        <dbReference type="WBParaSite" id="GPLIN_000837500"/>
    </source>
</evidence>
<keyword evidence="1" id="KW-1185">Reference proteome</keyword>
<dbReference type="AlphaFoldDB" id="A0A183C680"/>